<protein>
    <recommendedName>
        <fullName evidence="6">CHY-type domain-containing protein</fullName>
    </recommendedName>
</protein>
<feature type="domain" description="CHY-type" evidence="6">
    <location>
        <begin position="723"/>
        <end position="789"/>
    </location>
</feature>
<dbReference type="RefSeq" id="XP_018737233.1">
    <property type="nucleotide sequence ID" value="XM_018879303.1"/>
</dbReference>
<feature type="compositionally biased region" description="Polar residues" evidence="5">
    <location>
        <begin position="87"/>
        <end position="97"/>
    </location>
</feature>
<keyword evidence="3" id="KW-0862">Zinc</keyword>
<sequence>MEQASATVEVAGREGTSRRRRPPRKKPEAGSVADSQNGPSIDGSNGTGNSSSRRGPGRNQGQNSRRNAKSNAQNGSSGETATAGPGSESTSEVSKSNGGPRHGKQSRPRNNRNQKQGSENGLSNRDSSKNSRKPTPRVSKRDQELSQVLELYGIADSAGDAGSTSGSTSTPAYTLALAPSDPDFPFDMDFLIFRFYLPLDYPVSRPWISVENSDIPKGYSANVEMGFRQIATKATKNPNLMKMLQELNTNLETFLKMEKQQTIKIVKHKQVAKTGDSRANDGSSAGAGSGGVSSSATSPSPQTTNGSAFNPMKMSFVPKAMSDKRKRQMDILIKRLGDVCQYNPQASTSQIKVTITPAHSEILPETLNTPFVVTLKVPEDYGISPCTITLPNNDDASFNVMNNFNAHAKAVMKSWSLLALMNYLTVELESLMLPSWVSDKQKSQLAAQETAQKVKNTESSTPIESKSETVNEVGEVTATVDTAISTTSNTAEETSKVDADSVSDSDVDSRSPESDADSDSESDSDDEDKTYTTKSTNSGLASDQLKKTGTAVDLIDIQMTNIGFLECHALSLVLACNKCKTENEVHNVVSGPYGRESKATPLRCEKCNSLLAVAFRKNFLHSHSNNAGYLDLSGCSAADILPSAFSPTCGQCTTSWPQAFRRVEFGRVNNFNCRECHAKLSLLIPGFSFDVISTENLAKDRINANLAKRKDKTQSLGLVGGTPLPNNGSCQHYKKSNRWFRFSCCSKVYPCDRCHDEKANHPNERAHRMICGKCSREQNFSDVCLFCRHSFDNKHSPFWEGGKGTRDKVKMSRKDPHKYKRVKN</sequence>
<keyword evidence="8" id="KW-1185">Reference proteome</keyword>
<evidence type="ECO:0000313" key="7">
    <source>
        <dbReference type="EMBL" id="ANB14756.1"/>
    </source>
</evidence>
<evidence type="ECO:0000256" key="3">
    <source>
        <dbReference type="ARBA" id="ARBA00022833"/>
    </source>
</evidence>
<evidence type="ECO:0000256" key="1">
    <source>
        <dbReference type="ARBA" id="ARBA00022723"/>
    </source>
</evidence>
<dbReference type="PROSITE" id="PS51266">
    <property type="entry name" value="ZF_CHY"/>
    <property type="match status" value="1"/>
</dbReference>
<dbReference type="AlphaFoldDB" id="A0A167F2V7"/>
<evidence type="ECO:0000313" key="8">
    <source>
        <dbReference type="Proteomes" id="UP000189580"/>
    </source>
</evidence>
<reference evidence="7 8" key="1">
    <citation type="submission" date="2016-02" db="EMBL/GenBank/DDBJ databases">
        <title>Complete genome sequence and transcriptome regulation of the pentose utilising yeast Sugiyamaella lignohabitans.</title>
        <authorList>
            <person name="Bellasio M."/>
            <person name="Peymann A."/>
            <person name="Valli M."/>
            <person name="Sipitzky M."/>
            <person name="Graf A."/>
            <person name="Sauer M."/>
            <person name="Marx H."/>
            <person name="Mattanovich D."/>
        </authorList>
    </citation>
    <scope>NUCLEOTIDE SEQUENCE [LARGE SCALE GENOMIC DNA]</scope>
    <source>
        <strain evidence="7 8">CBS 10342</strain>
    </source>
</reference>
<dbReference type="SUPFAM" id="SSF161219">
    <property type="entry name" value="CHY zinc finger-like"/>
    <property type="match status" value="1"/>
</dbReference>
<accession>A0A167F2V7</accession>
<dbReference type="OrthoDB" id="10253329at2759"/>
<feature type="compositionally biased region" description="Acidic residues" evidence="5">
    <location>
        <begin position="514"/>
        <end position="528"/>
    </location>
</feature>
<evidence type="ECO:0000256" key="2">
    <source>
        <dbReference type="ARBA" id="ARBA00022771"/>
    </source>
</evidence>
<feature type="region of interest" description="Disordered" evidence="5">
    <location>
        <begin position="802"/>
        <end position="824"/>
    </location>
</feature>
<gene>
    <name evidence="7" type="ORF">AWJ20_2363</name>
</gene>
<feature type="region of interest" description="Disordered" evidence="5">
    <location>
        <begin position="1"/>
        <end position="144"/>
    </location>
</feature>
<feature type="compositionally biased region" description="Polar residues" evidence="5">
    <location>
        <begin position="113"/>
        <end position="125"/>
    </location>
</feature>
<feature type="compositionally biased region" description="Polar residues" evidence="5">
    <location>
        <begin position="479"/>
        <end position="492"/>
    </location>
</feature>
<feature type="compositionally biased region" description="Low complexity" evidence="5">
    <location>
        <begin position="43"/>
        <end position="65"/>
    </location>
</feature>
<dbReference type="InterPro" id="IPR008913">
    <property type="entry name" value="Znf_CHY"/>
</dbReference>
<feature type="compositionally biased region" description="Basic residues" evidence="5">
    <location>
        <begin position="101"/>
        <end position="112"/>
    </location>
</feature>
<dbReference type="Proteomes" id="UP000189580">
    <property type="component" value="Chromosome b"/>
</dbReference>
<dbReference type="GeneID" id="30034266"/>
<keyword evidence="2 4" id="KW-0863">Zinc-finger</keyword>
<proteinExistence type="predicted"/>
<feature type="compositionally biased region" description="Basic residues" evidence="5">
    <location>
        <begin position="815"/>
        <end position="824"/>
    </location>
</feature>
<dbReference type="GO" id="GO:0008270">
    <property type="term" value="F:zinc ion binding"/>
    <property type="evidence" value="ECO:0007669"/>
    <property type="project" value="UniProtKB-KW"/>
</dbReference>
<dbReference type="KEGG" id="slb:AWJ20_2363"/>
<feature type="compositionally biased region" description="Basic and acidic residues" evidence="5">
    <location>
        <begin position="802"/>
        <end position="814"/>
    </location>
</feature>
<evidence type="ECO:0000259" key="6">
    <source>
        <dbReference type="PROSITE" id="PS51266"/>
    </source>
</evidence>
<feature type="compositionally biased region" description="Polar residues" evidence="5">
    <location>
        <begin position="69"/>
        <end position="80"/>
    </location>
</feature>
<dbReference type="EMBL" id="CP014503">
    <property type="protein sequence ID" value="ANB14756.1"/>
    <property type="molecule type" value="Genomic_DNA"/>
</dbReference>
<feature type="region of interest" description="Disordered" evidence="5">
    <location>
        <begin position="269"/>
        <end position="312"/>
    </location>
</feature>
<evidence type="ECO:0000256" key="5">
    <source>
        <dbReference type="SAM" id="MobiDB-lite"/>
    </source>
</evidence>
<organism evidence="7 8">
    <name type="scientific">Sugiyamaella lignohabitans</name>
    <dbReference type="NCBI Taxonomy" id="796027"/>
    <lineage>
        <taxon>Eukaryota</taxon>
        <taxon>Fungi</taxon>
        <taxon>Dikarya</taxon>
        <taxon>Ascomycota</taxon>
        <taxon>Saccharomycotina</taxon>
        <taxon>Dipodascomycetes</taxon>
        <taxon>Dipodascales</taxon>
        <taxon>Trichomonascaceae</taxon>
        <taxon>Sugiyamaella</taxon>
    </lineage>
</organism>
<dbReference type="InterPro" id="IPR037274">
    <property type="entry name" value="Znf_CHY_sf"/>
</dbReference>
<keyword evidence="1" id="KW-0479">Metal-binding</keyword>
<name>A0A167F2V7_9ASCO</name>
<feature type="compositionally biased region" description="Polar residues" evidence="5">
    <location>
        <begin position="532"/>
        <end position="541"/>
    </location>
</feature>
<evidence type="ECO:0000256" key="4">
    <source>
        <dbReference type="PROSITE-ProRule" id="PRU00601"/>
    </source>
</evidence>
<feature type="compositionally biased region" description="Polar residues" evidence="5">
    <location>
        <begin position="448"/>
        <end position="470"/>
    </location>
</feature>
<dbReference type="Pfam" id="PF05495">
    <property type="entry name" value="zf-CHY"/>
    <property type="match status" value="1"/>
</dbReference>
<feature type="region of interest" description="Disordered" evidence="5">
    <location>
        <begin position="448"/>
        <end position="541"/>
    </location>
</feature>